<evidence type="ECO:0000313" key="8">
    <source>
        <dbReference type="EMBL" id="CAI2359121.1"/>
    </source>
</evidence>
<accession>A0AAD1TZ60</accession>
<evidence type="ECO:0000256" key="1">
    <source>
        <dbReference type="ARBA" id="ARBA00005690"/>
    </source>
</evidence>
<evidence type="ECO:0000256" key="4">
    <source>
        <dbReference type="ARBA" id="ARBA00022833"/>
    </source>
</evidence>
<dbReference type="SUPFAM" id="SSF50249">
    <property type="entry name" value="Nucleic acid-binding proteins"/>
    <property type="match status" value="3"/>
</dbReference>
<dbReference type="AlphaFoldDB" id="A0AAD1TZ60"/>
<gene>
    <name evidence="8" type="ORF">ECRASSUSDP1_LOCUS406</name>
</gene>
<dbReference type="InterPro" id="IPR047192">
    <property type="entry name" value="Euk_RPA1_DBD_C"/>
</dbReference>
<comment type="similarity">
    <text evidence="1">Belongs to the replication factor A protein 1 family.</text>
</comment>
<evidence type="ECO:0000256" key="2">
    <source>
        <dbReference type="ARBA" id="ARBA00022723"/>
    </source>
</evidence>
<dbReference type="PANTHER" id="PTHR47165:SF4">
    <property type="entry name" value="OS03G0429900 PROTEIN"/>
    <property type="match status" value="1"/>
</dbReference>
<dbReference type="EMBL" id="CAMPGE010000376">
    <property type="protein sequence ID" value="CAI2359121.1"/>
    <property type="molecule type" value="Genomic_DNA"/>
</dbReference>
<keyword evidence="2" id="KW-0479">Metal-binding</keyword>
<dbReference type="Pfam" id="PF08646">
    <property type="entry name" value="Rep_fac-A_C"/>
    <property type="match status" value="1"/>
</dbReference>
<evidence type="ECO:0000256" key="3">
    <source>
        <dbReference type="ARBA" id="ARBA00022771"/>
    </source>
</evidence>
<dbReference type="InterPro" id="IPR031657">
    <property type="entry name" value="REPA_OB_2"/>
</dbReference>
<sequence>MEKCSPEKVTSLTRGGIQKIYEMENKDEERNEEKIYLQVLQLRMYEESEKNKSVKQKFILSDGISSSIVFLDRKRYNKNKGNSSMIKVHDIVYIKRVAKKLNATKPYLFCLDVPILVYTGLRRKIGRPHDYSNNLKSNSLENDKIDISIPEEILSKYDQMEDAQTDDHFEVPSLPSGALNDQNSFMPIKALNSFVPEWKIKAKVNMKGEIKRWNNARGEGYLLNINLIDFKGDMIQATFFKEAVDKFEPILEEGSVYTFSNGSIKNANKKFSTIPNDFCINFGTEAEIERVEDDGSISSPQVSYTPISTIQAIESGSCINVIGVILEYSDLETIRLRSGGEKSKRMIEIADNSDNHEGCSIKICYWGEKSRKLNIQVGDIVSFTSLKISDYNGKSLNTSSDTTTTTNPISKETKSLKKWYGEIQEKANFKSLTESRSDFDKRSSQNVRTIAEIKNLVEMAPQYGMDISSNFYVINGYVSYIKADEKATYLGCPDCYRKVYQDYEGHFYCEKCAKSLEKGGQYIYMLTARISDATDSLFVNLYRDNANPIMGGMTADEYSRFREDNLTKVDEKIDQRTLALFKDKITSNYFKHHSILIRIKPEEHNNEIRFKYAGTTSIKGNNPSSNDNKYIQFSFKKDNQNLLDRLECYSNKPDCCLYY</sequence>
<dbReference type="InterPro" id="IPR012340">
    <property type="entry name" value="NA-bd_OB-fold"/>
</dbReference>
<dbReference type="PANTHER" id="PTHR47165">
    <property type="entry name" value="OS03G0429900 PROTEIN"/>
    <property type="match status" value="1"/>
</dbReference>
<dbReference type="CDD" id="cd04476">
    <property type="entry name" value="RPA1_DBD_C"/>
    <property type="match status" value="1"/>
</dbReference>
<dbReference type="GO" id="GO:0008270">
    <property type="term" value="F:zinc ion binding"/>
    <property type="evidence" value="ECO:0007669"/>
    <property type="project" value="UniProtKB-KW"/>
</dbReference>
<reference evidence="8" key="1">
    <citation type="submission" date="2023-07" db="EMBL/GenBank/DDBJ databases">
        <authorList>
            <consortium name="AG Swart"/>
            <person name="Singh M."/>
            <person name="Singh A."/>
            <person name="Seah K."/>
            <person name="Emmerich C."/>
        </authorList>
    </citation>
    <scope>NUCLEOTIDE SEQUENCE</scope>
    <source>
        <strain evidence="8">DP1</strain>
    </source>
</reference>
<feature type="domain" description="Replication factor A C-terminal" evidence="6">
    <location>
        <begin position="471"/>
        <end position="615"/>
    </location>
</feature>
<evidence type="ECO:0008006" key="10">
    <source>
        <dbReference type="Google" id="ProtNLM"/>
    </source>
</evidence>
<dbReference type="InterPro" id="IPR013955">
    <property type="entry name" value="Rep_factor-A_C"/>
</dbReference>
<keyword evidence="4" id="KW-0862">Zinc</keyword>
<keyword evidence="9" id="KW-1185">Reference proteome</keyword>
<keyword evidence="5" id="KW-0238">DNA-binding</keyword>
<organism evidence="8 9">
    <name type="scientific">Euplotes crassus</name>
    <dbReference type="NCBI Taxonomy" id="5936"/>
    <lineage>
        <taxon>Eukaryota</taxon>
        <taxon>Sar</taxon>
        <taxon>Alveolata</taxon>
        <taxon>Ciliophora</taxon>
        <taxon>Intramacronucleata</taxon>
        <taxon>Spirotrichea</taxon>
        <taxon>Hypotrichia</taxon>
        <taxon>Euplotida</taxon>
        <taxon>Euplotidae</taxon>
        <taxon>Moneuplotes</taxon>
    </lineage>
</organism>
<dbReference type="Gene3D" id="2.40.50.140">
    <property type="entry name" value="Nucleic acid-binding proteins"/>
    <property type="match status" value="4"/>
</dbReference>
<keyword evidence="3" id="KW-0863">Zinc-finger</keyword>
<protein>
    <recommendedName>
        <fullName evidence="10">Replication protein A subunit</fullName>
    </recommendedName>
</protein>
<evidence type="ECO:0000259" key="7">
    <source>
        <dbReference type="Pfam" id="PF16900"/>
    </source>
</evidence>
<dbReference type="Proteomes" id="UP001295684">
    <property type="component" value="Unassembled WGS sequence"/>
</dbReference>
<comment type="caution">
    <text evidence="8">The sequence shown here is derived from an EMBL/GenBank/DDBJ whole genome shotgun (WGS) entry which is preliminary data.</text>
</comment>
<dbReference type="Pfam" id="PF16900">
    <property type="entry name" value="REPA_OB_2"/>
    <property type="match status" value="1"/>
</dbReference>
<name>A0AAD1TZ60_EUPCR</name>
<evidence type="ECO:0000259" key="6">
    <source>
        <dbReference type="Pfam" id="PF08646"/>
    </source>
</evidence>
<proteinExistence type="inferred from homology"/>
<feature type="domain" description="Replication protein A OB" evidence="7">
    <location>
        <begin position="307"/>
        <end position="406"/>
    </location>
</feature>
<dbReference type="CDD" id="cd04475">
    <property type="entry name" value="RPA1_DBD_B"/>
    <property type="match status" value="1"/>
</dbReference>
<evidence type="ECO:0000256" key="5">
    <source>
        <dbReference type="ARBA" id="ARBA00023125"/>
    </source>
</evidence>
<dbReference type="GO" id="GO:0003677">
    <property type="term" value="F:DNA binding"/>
    <property type="evidence" value="ECO:0007669"/>
    <property type="project" value="UniProtKB-KW"/>
</dbReference>
<evidence type="ECO:0000313" key="9">
    <source>
        <dbReference type="Proteomes" id="UP001295684"/>
    </source>
</evidence>
<dbReference type="CDD" id="cd04474">
    <property type="entry name" value="RPA1_DBD_A"/>
    <property type="match status" value="1"/>
</dbReference>
<dbReference type="FunFam" id="2.40.50.140:FF:000041">
    <property type="entry name" value="Replication protein A subunit"/>
    <property type="match status" value="1"/>
</dbReference>